<comment type="cofactor">
    <cofactor evidence="2">
        <name>Mg(2+)</name>
        <dbReference type="ChEBI" id="CHEBI:18420"/>
    </cofactor>
</comment>
<dbReference type="Proteomes" id="UP000193920">
    <property type="component" value="Unassembled WGS sequence"/>
</dbReference>
<keyword evidence="6" id="KW-0479">Metal-binding</keyword>
<comment type="cofactor">
    <cofactor evidence="1">
        <name>Mn(2+)</name>
        <dbReference type="ChEBI" id="CHEBI:29035"/>
    </cofactor>
</comment>
<evidence type="ECO:0000256" key="5">
    <source>
        <dbReference type="ARBA" id="ARBA00022679"/>
    </source>
</evidence>
<dbReference type="CDD" id="cd05402">
    <property type="entry name" value="NT_PAP_TUTase"/>
    <property type="match status" value="1"/>
</dbReference>
<dbReference type="PANTHER" id="PTHR12271">
    <property type="entry name" value="POLY A POLYMERASE CID PAP -RELATED"/>
    <property type="match status" value="1"/>
</dbReference>
<dbReference type="GO" id="GO:0010605">
    <property type="term" value="P:negative regulation of macromolecule metabolic process"/>
    <property type="evidence" value="ECO:0007669"/>
    <property type="project" value="UniProtKB-ARBA"/>
</dbReference>
<dbReference type="PANTHER" id="PTHR12271:SF113">
    <property type="entry name" value="POLY(A) RNA POLYMERASE CID11"/>
    <property type="match status" value="1"/>
</dbReference>
<keyword evidence="7" id="KW-0460">Magnesium</keyword>
<evidence type="ECO:0000256" key="1">
    <source>
        <dbReference type="ARBA" id="ARBA00001936"/>
    </source>
</evidence>
<dbReference type="SUPFAM" id="SSF81301">
    <property type="entry name" value="Nucleotidyltransferase"/>
    <property type="match status" value="1"/>
</dbReference>
<dbReference type="SUPFAM" id="SSF81631">
    <property type="entry name" value="PAP/OAS1 substrate-binding domain"/>
    <property type="match status" value="1"/>
</dbReference>
<dbReference type="Gene3D" id="3.30.460.10">
    <property type="entry name" value="Beta Polymerase, domain 2"/>
    <property type="match status" value="1"/>
</dbReference>
<evidence type="ECO:0000259" key="10">
    <source>
        <dbReference type="Pfam" id="PF22600"/>
    </source>
</evidence>
<evidence type="ECO:0000313" key="11">
    <source>
        <dbReference type="EMBL" id="ORY86515.1"/>
    </source>
</evidence>
<evidence type="ECO:0000256" key="2">
    <source>
        <dbReference type="ARBA" id="ARBA00001946"/>
    </source>
</evidence>
<dbReference type="InterPro" id="IPR002058">
    <property type="entry name" value="PAP_assoc"/>
</dbReference>
<proteinExistence type="inferred from homology"/>
<dbReference type="Pfam" id="PF22600">
    <property type="entry name" value="MTPAP-like_central"/>
    <property type="match status" value="1"/>
</dbReference>
<keyword evidence="12" id="KW-1185">Reference proteome</keyword>
<sequence>MNKENNNKESSIKESNINLNQENINSSNNLLNLTDNINSNLSEINEDDLSSYNLEDKKAKHSSSFQQATEIIHSIQSFFQSFKKNSNESFNSLDSSNKINNLKQKKSLSDIDLVIKKEKQIQIDEVDLIETSTNMDKIKIQRSKSIPFNNTNSSQRNSCHYHKHSSLSSSLASSITAMSINYDQGRHYDSESETNDSRLEYSTPKEDDVSFSFTSCQSSFSLASAFTNKMVPIVNNYSSDIKGDLPLSPKSMDSEKLELLSETPHVTGIMEDIKEQEYLSEALSTTPLGPSSIVIKDDLGTQNDVDKETSELDKKLKLDESKIVVENSDDLDIYNKNNYNMSLSSLSNGKKEKELTDRLKLSTSSIPQLLNQNQLSPLSSSSSTVSPLEIQPIQPSSPSYIKVNFNNSPINKKEDKNEDIGNKTKSSLSSLLTPIHTLSSSPSNAMDKSPELFKMDLFETSSNLGTSEISNKKSLLLFSSSLSSNNDNSNSSTIVENNKINEQEKETISLEFSTNKILIINNNNRIDSDDNEFSSSYKDNVHNSITGNCEEQTPKIENKNEIINKEIIEKDINEPMSINENKIANKENIENGRNEQVLINKNENEIENNIPNKENIENDKNEQLSINENEKEMSNKENIENGRNDEQGKENLEKEKENLDRSPKQDKKIVKNRSKDSYLNHLYNNLINEDTLVDSENSSYLSNIVSISESELTSIPITSSSPNEVQHSFESKSSNLVMEDLDNAEEEFIQINNNEIEDEKNIDKIEDNNTISSKEKVEPVITVEDADLPKDHEKTKLDETNNAKEIVPSEKNSLENHNMSGSNYLLKERSPNEDYDNKHELFFSKELTSSIANNSNEKKDEDNYSYYSNAFSPEISISSVNSEDKYTKNYYEKPQFYKKNRNNKKSGDYEKSIKEYAVSLEKEMMDFYLKNVPTEESKMKKLSLLKRIQKMFSERYPTLGIKAHLFGSSVNELGTYNSDVDICLTTRDRIDCELRDMEVIKRILEDNGITQVRTTPNAKVPICNFVDPETNLSCDINVNNTIALYNTKMIQTYALIDERVKPLIMTIKYFAKQRMLNDAKTGTLSSYCWVNLVINFLQMRRPPILPCLHAMSRDIPEEERIIIDGIDCTFYSDLDKLKGFGKDNKETLYELIYGFFKTFASDFDYITDVVSVRSGCYKKKSDNGWNVSSNNTQPFNTSRNLANCANRYSVKGLRWEFKRAFKILKARGSLEELCEPYKPDPSNYSYDATYYYPNQNRMELPVHGNLSTFNSDNIHNDHLYLNHPKNSFSNYKNGKNINNSFTGGQTMADKNGNWRIRSNNSGNTSSLSNNSMENINFQHKFTKNMSDDNKLMWNMKKKPFGLDVSNNEKTTSYSENFYFSRRFPNDASFMNNHYSSSTFIPNKKVNRYTGGKGGSFNNEKDIHNSKNEKTSSNYEKSSNGSMKEMNEMDNEKGVIKHRFIEHHRNFDNSISSSSSYKIQLMPIPSIMII</sequence>
<dbReference type="GO" id="GO:1990817">
    <property type="term" value="F:poly(A) RNA polymerase activity"/>
    <property type="evidence" value="ECO:0007669"/>
    <property type="project" value="UniProtKB-EC"/>
</dbReference>
<dbReference type="EMBL" id="MCOG01000002">
    <property type="protein sequence ID" value="ORY86515.1"/>
    <property type="molecule type" value="Genomic_DNA"/>
</dbReference>
<protein>
    <recommendedName>
        <fullName evidence="4">polynucleotide adenylyltransferase</fullName>
        <ecNumber evidence="4">2.7.7.19</ecNumber>
    </recommendedName>
</protein>
<dbReference type="STRING" id="1754190.A0A1Y2FUZ2"/>
<feature type="compositionally biased region" description="Low complexity" evidence="8">
    <location>
        <begin position="372"/>
        <end position="388"/>
    </location>
</feature>
<feature type="compositionally biased region" description="Basic and acidic residues" evidence="8">
    <location>
        <begin position="1418"/>
        <end position="1429"/>
    </location>
</feature>
<dbReference type="GO" id="GO:0031123">
    <property type="term" value="P:RNA 3'-end processing"/>
    <property type="evidence" value="ECO:0007669"/>
    <property type="project" value="TreeGrafter"/>
</dbReference>
<evidence type="ECO:0000256" key="3">
    <source>
        <dbReference type="ARBA" id="ARBA00008593"/>
    </source>
</evidence>
<gene>
    <name evidence="11" type="ORF">LY90DRAFT_498742</name>
</gene>
<reference evidence="11 12" key="1">
    <citation type="submission" date="2016-08" db="EMBL/GenBank/DDBJ databases">
        <title>A Parts List for Fungal Cellulosomes Revealed by Comparative Genomics.</title>
        <authorList>
            <consortium name="DOE Joint Genome Institute"/>
            <person name="Haitjema C.H."/>
            <person name="Gilmore S.P."/>
            <person name="Henske J.K."/>
            <person name="Solomon K.V."/>
            <person name="De Groot R."/>
            <person name="Kuo A."/>
            <person name="Mondo S.J."/>
            <person name="Salamov A.A."/>
            <person name="Labutti K."/>
            <person name="Zhao Z."/>
            <person name="Chiniquy J."/>
            <person name="Barry K."/>
            <person name="Brewer H.M."/>
            <person name="Purvine S.O."/>
            <person name="Wright A.T."/>
            <person name="Boxma B."/>
            <person name="Van Alen T."/>
            <person name="Hackstein J.H."/>
            <person name="Baker S.E."/>
            <person name="Grigoriev I.V."/>
            <person name="O'Malley M.A."/>
        </authorList>
    </citation>
    <scope>NUCLEOTIDE SEQUENCE [LARGE SCALE GENOMIC DNA]</scope>
    <source>
        <strain evidence="11 12">G1</strain>
    </source>
</reference>
<organism evidence="11 12">
    <name type="scientific">Neocallimastix californiae</name>
    <dbReference type="NCBI Taxonomy" id="1754190"/>
    <lineage>
        <taxon>Eukaryota</taxon>
        <taxon>Fungi</taxon>
        <taxon>Fungi incertae sedis</taxon>
        <taxon>Chytridiomycota</taxon>
        <taxon>Chytridiomycota incertae sedis</taxon>
        <taxon>Neocallimastigomycetes</taxon>
        <taxon>Neocallimastigales</taxon>
        <taxon>Neocallimastigaceae</taxon>
        <taxon>Neocallimastix</taxon>
    </lineage>
</organism>
<dbReference type="Pfam" id="PF03828">
    <property type="entry name" value="PAP_assoc"/>
    <property type="match status" value="1"/>
</dbReference>
<evidence type="ECO:0000256" key="7">
    <source>
        <dbReference type="ARBA" id="ARBA00022842"/>
    </source>
</evidence>
<feature type="domain" description="PAP-associated" evidence="9">
    <location>
        <begin position="1150"/>
        <end position="1193"/>
    </location>
</feature>
<name>A0A1Y2FUZ2_9FUNG</name>
<dbReference type="InterPro" id="IPR043519">
    <property type="entry name" value="NT_sf"/>
</dbReference>
<evidence type="ECO:0000256" key="6">
    <source>
        <dbReference type="ARBA" id="ARBA00022723"/>
    </source>
</evidence>
<evidence type="ECO:0000313" key="12">
    <source>
        <dbReference type="Proteomes" id="UP000193920"/>
    </source>
</evidence>
<dbReference type="Gene3D" id="1.10.1410.10">
    <property type="match status" value="1"/>
</dbReference>
<dbReference type="OrthoDB" id="2274644at2759"/>
<feature type="domain" description="Poly(A) RNA polymerase mitochondrial-like central palm" evidence="10">
    <location>
        <begin position="920"/>
        <end position="1054"/>
    </location>
</feature>
<dbReference type="InterPro" id="IPR054708">
    <property type="entry name" value="MTPAP-like_central"/>
</dbReference>
<feature type="region of interest" description="Disordered" evidence="8">
    <location>
        <begin position="1410"/>
        <end position="1444"/>
    </location>
</feature>
<accession>A0A1Y2FUZ2</accession>
<dbReference type="EC" id="2.7.7.19" evidence="4"/>
<feature type="region of interest" description="Disordered" evidence="8">
    <location>
        <begin position="372"/>
        <end position="393"/>
    </location>
</feature>
<feature type="compositionally biased region" description="Polar residues" evidence="8">
    <location>
        <begin position="1430"/>
        <end position="1441"/>
    </location>
</feature>
<evidence type="ECO:0000256" key="4">
    <source>
        <dbReference type="ARBA" id="ARBA00012388"/>
    </source>
</evidence>
<feature type="region of interest" description="Disordered" evidence="8">
    <location>
        <begin position="627"/>
        <end position="673"/>
    </location>
</feature>
<keyword evidence="5" id="KW-0808">Transferase</keyword>
<dbReference type="GO" id="GO:0046872">
    <property type="term" value="F:metal ion binding"/>
    <property type="evidence" value="ECO:0007669"/>
    <property type="project" value="UniProtKB-KW"/>
</dbReference>
<evidence type="ECO:0000259" key="9">
    <source>
        <dbReference type="Pfam" id="PF03828"/>
    </source>
</evidence>
<evidence type="ECO:0000256" key="8">
    <source>
        <dbReference type="SAM" id="MobiDB-lite"/>
    </source>
</evidence>
<comment type="similarity">
    <text evidence="3">Belongs to the DNA polymerase type-B-like family.</text>
</comment>
<comment type="caution">
    <text evidence="11">The sequence shown here is derived from an EMBL/GenBank/DDBJ whole genome shotgun (WGS) entry which is preliminary data.</text>
</comment>